<evidence type="ECO:0000256" key="3">
    <source>
        <dbReference type="ARBA" id="ARBA00022932"/>
    </source>
</evidence>
<comment type="catalytic activity">
    <reaction evidence="7">
        <text>DNA(n) + a 2'-deoxyribonucleoside 5'-triphosphate = DNA(n+1) + diphosphate</text>
        <dbReference type="Rhea" id="RHEA:22508"/>
        <dbReference type="Rhea" id="RHEA-COMP:17339"/>
        <dbReference type="Rhea" id="RHEA-COMP:17340"/>
        <dbReference type="ChEBI" id="CHEBI:33019"/>
        <dbReference type="ChEBI" id="CHEBI:61560"/>
        <dbReference type="ChEBI" id="CHEBI:173112"/>
        <dbReference type="EC" id="2.7.7.7"/>
    </reaction>
    <physiologicalReaction direction="left-to-right" evidence="7">
        <dbReference type="Rhea" id="RHEA:22509"/>
    </physiologicalReaction>
</comment>
<comment type="caution">
    <text evidence="8">The sequence shown here is derived from an EMBL/GenBank/DDBJ whole genome shotgun (WGS) entry which is preliminary data.</text>
</comment>
<evidence type="ECO:0000256" key="7">
    <source>
        <dbReference type="ARBA" id="ARBA00047303"/>
    </source>
</evidence>
<dbReference type="GO" id="GO:0005759">
    <property type="term" value="C:mitochondrial matrix"/>
    <property type="evidence" value="ECO:0007669"/>
    <property type="project" value="TreeGrafter"/>
</dbReference>
<dbReference type="GO" id="GO:0009411">
    <property type="term" value="P:response to UV"/>
    <property type="evidence" value="ECO:0007669"/>
    <property type="project" value="TreeGrafter"/>
</dbReference>
<dbReference type="EC" id="2.7.7.7" evidence="2"/>
<name>A0A814BL56_ADIRI</name>
<evidence type="ECO:0000256" key="2">
    <source>
        <dbReference type="ARBA" id="ARBA00012417"/>
    </source>
</evidence>
<evidence type="ECO:0000313" key="9">
    <source>
        <dbReference type="EMBL" id="CAF1479273.1"/>
    </source>
</evidence>
<dbReference type="EC" id="2.7.7.102" evidence="6"/>
<gene>
    <name evidence="9" type="ORF">EDS130_LOCUS41330</name>
    <name evidence="8" type="ORF">XAT740_LOCUS9511</name>
</gene>
<proteinExistence type="inferred from homology"/>
<dbReference type="GO" id="GO:0003887">
    <property type="term" value="F:DNA-directed DNA polymerase activity"/>
    <property type="evidence" value="ECO:0007669"/>
    <property type="project" value="UniProtKB-KW"/>
</dbReference>
<evidence type="ECO:0000256" key="5">
    <source>
        <dbReference type="ARBA" id="ARBA00044677"/>
    </source>
</evidence>
<dbReference type="PANTHER" id="PTHR31399">
    <property type="entry name" value="DNA-DIRECTED PRIMASE / POLYMERASE PROTEIN"/>
    <property type="match status" value="1"/>
</dbReference>
<comment type="similarity">
    <text evidence="1">Belongs to the eukaryotic-type primase small subunit family.</text>
</comment>
<keyword evidence="3" id="KW-0808">Transferase</keyword>
<dbReference type="OrthoDB" id="10520963at2759"/>
<accession>A0A814BL56</accession>
<dbReference type="PANTHER" id="PTHR31399:SF0">
    <property type="entry name" value="DNA-DIRECTED PRIMASE_POLYMERASE PROTEIN"/>
    <property type="match status" value="1"/>
</dbReference>
<dbReference type="EMBL" id="CAJNOR010000491">
    <property type="protein sequence ID" value="CAF0929809.1"/>
    <property type="molecule type" value="Genomic_DNA"/>
</dbReference>
<reference evidence="8" key="1">
    <citation type="submission" date="2021-02" db="EMBL/GenBank/DDBJ databases">
        <authorList>
            <person name="Nowell W R."/>
        </authorList>
    </citation>
    <scope>NUCLEOTIDE SEQUENCE</scope>
</reference>
<evidence type="ECO:0000256" key="1">
    <source>
        <dbReference type="ARBA" id="ARBA00009762"/>
    </source>
</evidence>
<dbReference type="GO" id="GO:0003682">
    <property type="term" value="F:chromatin binding"/>
    <property type="evidence" value="ECO:0007669"/>
    <property type="project" value="TreeGrafter"/>
</dbReference>
<evidence type="ECO:0000256" key="6">
    <source>
        <dbReference type="ARBA" id="ARBA00044768"/>
    </source>
</evidence>
<keyword evidence="10" id="KW-1185">Reference proteome</keyword>
<dbReference type="AlphaFoldDB" id="A0A814BL56"/>
<dbReference type="GO" id="GO:0042276">
    <property type="term" value="P:error-prone translesion synthesis"/>
    <property type="evidence" value="ECO:0007669"/>
    <property type="project" value="InterPro"/>
</dbReference>
<dbReference type="Proteomes" id="UP000663828">
    <property type="component" value="Unassembled WGS sequence"/>
</dbReference>
<keyword evidence="3" id="KW-0548">Nucleotidyltransferase</keyword>
<dbReference type="EMBL" id="CAJNOJ010000538">
    <property type="protein sequence ID" value="CAF1479273.1"/>
    <property type="molecule type" value="Genomic_DNA"/>
</dbReference>
<dbReference type="Proteomes" id="UP000663852">
    <property type="component" value="Unassembled WGS sequence"/>
</dbReference>
<dbReference type="GO" id="GO:0005634">
    <property type="term" value="C:nucleus"/>
    <property type="evidence" value="ECO:0007669"/>
    <property type="project" value="TreeGrafter"/>
</dbReference>
<evidence type="ECO:0000313" key="10">
    <source>
        <dbReference type="Proteomes" id="UP000663828"/>
    </source>
</evidence>
<organism evidence="8 10">
    <name type="scientific">Adineta ricciae</name>
    <name type="common">Rotifer</name>
    <dbReference type="NCBI Taxonomy" id="249248"/>
    <lineage>
        <taxon>Eukaryota</taxon>
        <taxon>Metazoa</taxon>
        <taxon>Spiralia</taxon>
        <taxon>Gnathifera</taxon>
        <taxon>Rotifera</taxon>
        <taxon>Eurotatoria</taxon>
        <taxon>Bdelloidea</taxon>
        <taxon>Adinetida</taxon>
        <taxon>Adinetidae</taxon>
        <taxon>Adineta</taxon>
    </lineage>
</organism>
<comment type="catalytic activity">
    <reaction evidence="5">
        <text>ssDNA + n NTP = ssDNA/pppN(pN)n-1 hybrid + (n-1) diphosphate.</text>
        <dbReference type="EC" id="2.7.7.102"/>
    </reaction>
</comment>
<sequence>MILPQHEVHWKIAHCPTRRIKENEYRISIELKDKKRQYSCISFEDLFKLIQRIQVDKRTFYEHISRGDAVKFYLDFEYYQIPENSIVDNQKALLSIRKLFVTMMRLLIQIDSISEDDMIILESSSCEKRSYHIIFDNEHVRFIDTDSLHLFIREVIRYILLNTLRHKCVDNRNCLINNINDDITLPELMEMFERIRLECFGCIKCKIGQIEFPVNDVSNLFVYNRNHHLVPCIDLNVYSAEQDFRMFMCTKMGEVRPLLKYTSREENDQYRSVEGTIITEETTILMMKDMLQRSLITAPATEENVYVNREILYEWMKLVNLKKCSDTKRYVHTVPKDRKRSYHGNITDINVLNDEESYVEKWVKEYLTNIESPGIIHSINTGRNGRLILCNIRNMNTCKNFHEDYYNDSTIYLNIKEKQFSIRCNRVPCKNKRWIWKDMF</sequence>
<dbReference type="GO" id="GO:0031297">
    <property type="term" value="P:replication fork processing"/>
    <property type="evidence" value="ECO:0007669"/>
    <property type="project" value="TreeGrafter"/>
</dbReference>
<keyword evidence="3" id="KW-0239">DNA-directed DNA polymerase</keyword>
<dbReference type="GO" id="GO:0006264">
    <property type="term" value="P:mitochondrial DNA replication"/>
    <property type="evidence" value="ECO:0007669"/>
    <property type="project" value="TreeGrafter"/>
</dbReference>
<evidence type="ECO:0000256" key="4">
    <source>
        <dbReference type="ARBA" id="ARBA00026139"/>
    </source>
</evidence>
<evidence type="ECO:0000313" key="8">
    <source>
        <dbReference type="EMBL" id="CAF0929809.1"/>
    </source>
</evidence>
<dbReference type="InterPro" id="IPR044917">
    <property type="entry name" value="PRIMPOL"/>
</dbReference>
<protein>
    <recommendedName>
        <fullName evidence="4">DNA-directed primase/polymerase protein</fullName>
        <ecNumber evidence="6">2.7.7.102</ecNumber>
        <ecNumber evidence="2">2.7.7.7</ecNumber>
    </recommendedName>
</protein>